<reference evidence="1 2" key="7">
    <citation type="journal article" date="2000" name="Virology">
        <title>Characterization of a beta-1,3-glucanase encoded by chlorella virus PBCV-1.</title>
        <authorList>
            <person name="Sun L."/>
            <person name="Gurnon J.R."/>
            <person name="Adams B.J."/>
            <person name="Graves M.V."/>
            <person name="Van Etten J.L."/>
        </authorList>
    </citation>
    <scope>NUCLEOTIDE SEQUENCE [LARGE SCALE GENOMIC DNA]</scope>
</reference>
<reference evidence="1 2" key="6">
    <citation type="journal article" date="1999" name="Virology">
        <title>Chlorella virus PBCV-1 encodes a functional homospermidine synthase.</title>
        <authorList>
            <person name="Kaiser A."/>
            <person name="Vollmert M."/>
            <person name="Tholl D."/>
            <person name="Graves M.V."/>
            <person name="Gurnon J.R."/>
            <person name="Xing W."/>
            <person name="Lisec A.D."/>
            <person name="Nickerson K.W."/>
            <person name="Van Etten J.L."/>
        </authorList>
    </citation>
    <scope>NUCLEOTIDE SEQUENCE [LARGE SCALE GENOMIC DNA]</scope>
</reference>
<sequence>MTVPRVINSSYIDTIACKRFQHMLEVVHCITSVSMEVNKRSDCVGSGYEILVNSLDSHIVTYEMKNFHLFISYFVDLVK</sequence>
<reference evidence="1 2" key="4">
    <citation type="journal article" date="1996" name="Virology">
        <title>Analysis of 76 kb of the chlorella virus PBCV-1 330-kb genome: map positions 182 to 258.</title>
        <authorList>
            <person name="Kutish G.F."/>
            <person name="Li Y."/>
            <person name="Lu Z."/>
            <person name="Furuta M."/>
            <person name="Rock D.L."/>
            <person name="Van Etten J.L."/>
        </authorList>
    </citation>
    <scope>NUCLEOTIDE SEQUENCE [LARGE SCALE GENOMIC DNA]</scope>
</reference>
<reference evidence="1 2" key="8">
    <citation type="journal article" date="2010" name="J. Virol.">
        <title>Microarray analysis of Paramecium bursaria chlorella virus 1 transcription.</title>
        <authorList>
            <person name="Yanai-Balser G.M."/>
            <person name="Duncan G.A."/>
            <person name="Eudy J.D."/>
            <person name="Wang D."/>
            <person name="Li X."/>
            <person name="Agarkova I.V."/>
            <person name="Dunigan D.D."/>
            <person name="Van Etten J.L."/>
        </authorList>
    </citation>
    <scope>NUCLEOTIDE SEQUENCE [LARGE SCALE GENOMIC DNA]</scope>
</reference>
<reference evidence="1 2" key="2">
    <citation type="journal article" date="1995" name="Virology">
        <title>Analysis of 43 kb of the Chlorella virus PBCV-1 330-kb genome: map positions 45 to 88.</title>
        <authorList>
            <person name="Li Y."/>
            <person name="Lu Z."/>
            <person name="Burbank D.E."/>
            <person name="Kutish G.F."/>
            <person name="Rock D.L."/>
            <person name="Van Etten J.L."/>
        </authorList>
    </citation>
    <scope>NUCLEOTIDE SEQUENCE [LARGE SCALE GENOMIC DNA]</scope>
</reference>
<proteinExistence type="predicted"/>
<dbReference type="KEGG" id="vg:10971226"/>
<protein>
    <submittedName>
        <fullName evidence="1">Uncharacterized protein</fullName>
    </submittedName>
</protein>
<gene>
    <name evidence="1" type="primary">a272aR</name>
</gene>
<evidence type="ECO:0000313" key="2">
    <source>
        <dbReference type="Proteomes" id="UP000000862"/>
    </source>
</evidence>
<dbReference type="GeneID" id="10971226"/>
<evidence type="ECO:0000313" key="1">
    <source>
        <dbReference type="EMBL" id="AEI70072.1"/>
    </source>
</evidence>
<dbReference type="EMBL" id="JF411744">
    <property type="protein sequence ID" value="AEI70072.1"/>
    <property type="molecule type" value="Genomic_DNA"/>
</dbReference>
<reference evidence="1 2" key="3">
    <citation type="journal article" date="1996" name="Virology">
        <title>Analysis of 94 kb of the chlorella virus PBCV-1 330-kb genome: map positions 88 to 182.</title>
        <authorList>
            <person name="Lu Z."/>
            <person name="Li Y."/>
            <person name="Que Q."/>
            <person name="Kutish G.F."/>
            <person name="Rock D.L."/>
            <person name="Van Etten J.L."/>
        </authorList>
    </citation>
    <scope>NUCLEOTIDE SEQUENCE [LARGE SCALE GENOMIC DNA]</scope>
</reference>
<reference evidence="1 2" key="1">
    <citation type="journal article" date="1995" name="Virology">
        <title>Analysis of 45 kb of DNA located at the left end of the chlorella virus PBCV-1 genome.</title>
        <authorList>
            <person name="Lu Z."/>
            <person name="Li Y."/>
            <person name="Zhang Y."/>
            <person name="Kutish G.F."/>
            <person name="Rock D.L."/>
            <person name="Van Etten J.L."/>
        </authorList>
    </citation>
    <scope>NUCLEOTIDE SEQUENCE [LARGE SCALE GENOMIC DNA]</scope>
</reference>
<accession>F8TU11</accession>
<reference evidence="1 2" key="5">
    <citation type="journal article" date="1997" name="Virology">
        <title>Analysis of 74 kb of DNA located at the right end of the 330-kb chlorella virus PBCV-1 genome.</title>
        <authorList>
            <person name="Li Y."/>
            <person name="Lu Z."/>
            <person name="Sun L."/>
            <person name="Ropp S."/>
            <person name="Kutish G.F."/>
            <person name="Rock D.L."/>
            <person name="Van Etten J.L."/>
        </authorList>
    </citation>
    <scope>NUCLEOTIDE SEQUENCE [LARGE SCALE GENOMIC DNA]</scope>
</reference>
<organismHost>
    <name type="scientific">Chlorella</name>
    <dbReference type="NCBI Taxonomy" id="3071"/>
</organismHost>
<dbReference type="OrthoDB" id="38788at10239"/>
<organism evidence="1 2">
    <name type="scientific">Paramecium bursaria Chlorella virus 1</name>
    <name type="common">PBCV-1</name>
    <dbReference type="NCBI Taxonomy" id="10506"/>
    <lineage>
        <taxon>Viruses</taxon>
        <taxon>Varidnaviria</taxon>
        <taxon>Bamfordvirae</taxon>
        <taxon>Nucleocytoviricota</taxon>
        <taxon>Megaviricetes</taxon>
        <taxon>Algavirales</taxon>
        <taxon>Phycodnaviridae</taxon>
        <taxon>Chlorovirus</taxon>
        <taxon>Chlorovirus vanettense</taxon>
    </lineage>
</organism>
<dbReference type="Proteomes" id="UP000000862">
    <property type="component" value="Segment"/>
</dbReference>
<name>F8TU11_PBCV1</name>
<dbReference type="RefSeq" id="YP_004678927.1">
    <property type="nucleotide sequence ID" value="NC_000852.5"/>
</dbReference>
<keyword evidence="2" id="KW-1185">Reference proteome</keyword>